<proteinExistence type="predicted"/>
<evidence type="ECO:0000256" key="1">
    <source>
        <dbReference type="SAM" id="MobiDB-lite"/>
    </source>
</evidence>
<gene>
    <name evidence="2" type="ORF">HMPREF1317_1376</name>
</gene>
<reference evidence="2 3" key="1">
    <citation type="submission" date="2012-05" db="EMBL/GenBank/DDBJ databases">
        <authorList>
            <person name="Harkins D.M."/>
            <person name="Madupu R."/>
            <person name="Durkin A.S."/>
            <person name="Torralba M."/>
            <person name="Methe B."/>
            <person name="Sutton G.G."/>
            <person name="Nelson K.E."/>
        </authorList>
    </citation>
    <scope>NUCLEOTIDE SEQUENCE [LARGE SCALE GENOMIC DNA]</scope>
    <source>
        <strain evidence="2 3">F0490</strain>
    </source>
</reference>
<dbReference type="EMBL" id="AKFS01000174">
    <property type="protein sequence ID" value="EJF45032.1"/>
    <property type="molecule type" value="Genomic_DNA"/>
</dbReference>
<accession>J0NJV9</accession>
<comment type="caution">
    <text evidence="2">The sequence shown here is derived from an EMBL/GenBank/DDBJ whole genome shotgun (WGS) entry which is preliminary data.</text>
</comment>
<keyword evidence="3" id="KW-1185">Reference proteome</keyword>
<dbReference type="Proteomes" id="UP000004578">
    <property type="component" value="Unassembled WGS sequence"/>
</dbReference>
<feature type="region of interest" description="Disordered" evidence="1">
    <location>
        <begin position="1"/>
        <end position="60"/>
    </location>
</feature>
<dbReference type="PATRIC" id="fig|1125717.3.peg.1140"/>
<dbReference type="AlphaFoldDB" id="J0NJV9"/>
<protein>
    <submittedName>
        <fullName evidence="2">Uncharacterized protein</fullName>
    </submittedName>
</protein>
<organism evidence="2 3">
    <name type="scientific">Schaalia georgiae F0490</name>
    <dbReference type="NCBI Taxonomy" id="1125717"/>
    <lineage>
        <taxon>Bacteria</taxon>
        <taxon>Bacillati</taxon>
        <taxon>Actinomycetota</taxon>
        <taxon>Actinomycetes</taxon>
        <taxon>Actinomycetales</taxon>
        <taxon>Actinomycetaceae</taxon>
        <taxon>Schaalia</taxon>
    </lineage>
</organism>
<sequence>MFFLPLRGSGPVPATDGRRRGPPTSPDRWFCHSPIGSARNDSGTPPLRVQGEGRGGAPAALRAKPWALTWRV</sequence>
<name>J0NJV9_9ACTO</name>
<evidence type="ECO:0000313" key="3">
    <source>
        <dbReference type="Proteomes" id="UP000004578"/>
    </source>
</evidence>
<evidence type="ECO:0000313" key="2">
    <source>
        <dbReference type="EMBL" id="EJF45032.1"/>
    </source>
</evidence>